<name>A0A1F8FKR6_9BACT</name>
<dbReference type="PRINTS" id="PR00411">
    <property type="entry name" value="PNDRDTASEI"/>
</dbReference>
<gene>
    <name evidence="7" type="ORF">A3J47_02405</name>
</gene>
<evidence type="ECO:0000259" key="6">
    <source>
        <dbReference type="Pfam" id="PF07992"/>
    </source>
</evidence>
<evidence type="ECO:0000256" key="4">
    <source>
        <dbReference type="ARBA" id="ARBA00022827"/>
    </source>
</evidence>
<dbReference type="InterPro" id="IPR036188">
    <property type="entry name" value="FAD/NAD-bd_sf"/>
</dbReference>
<comment type="similarity">
    <text evidence="2">Belongs to the NADH dehydrogenase family.</text>
</comment>
<dbReference type="Gene3D" id="3.50.50.100">
    <property type="match status" value="1"/>
</dbReference>
<keyword evidence="4" id="KW-0274">FAD</keyword>
<dbReference type="GO" id="GO:0019646">
    <property type="term" value="P:aerobic electron transport chain"/>
    <property type="evidence" value="ECO:0007669"/>
    <property type="project" value="TreeGrafter"/>
</dbReference>
<keyword evidence="3" id="KW-0285">Flavoprotein</keyword>
<protein>
    <recommendedName>
        <fullName evidence="6">FAD/NAD(P)-binding domain-containing protein</fullName>
    </recommendedName>
</protein>
<comment type="cofactor">
    <cofactor evidence="1">
        <name>FAD</name>
        <dbReference type="ChEBI" id="CHEBI:57692"/>
    </cofactor>
</comment>
<proteinExistence type="inferred from homology"/>
<feature type="domain" description="FAD/NAD(P)-binding" evidence="6">
    <location>
        <begin position="7"/>
        <end position="342"/>
    </location>
</feature>
<evidence type="ECO:0000256" key="5">
    <source>
        <dbReference type="ARBA" id="ARBA00023002"/>
    </source>
</evidence>
<evidence type="ECO:0000256" key="2">
    <source>
        <dbReference type="ARBA" id="ARBA00005272"/>
    </source>
</evidence>
<dbReference type="Proteomes" id="UP000176581">
    <property type="component" value="Unassembled WGS sequence"/>
</dbReference>
<dbReference type="Pfam" id="PF07992">
    <property type="entry name" value="Pyr_redox_2"/>
    <property type="match status" value="1"/>
</dbReference>
<dbReference type="PRINTS" id="PR00368">
    <property type="entry name" value="FADPNR"/>
</dbReference>
<evidence type="ECO:0000313" key="7">
    <source>
        <dbReference type="EMBL" id="OGN13705.1"/>
    </source>
</evidence>
<accession>A0A1F8FKR6</accession>
<organism evidence="7 8">
    <name type="scientific">Candidatus Yanofskybacteria bacterium RIFCSPHIGHO2_02_FULL_43_22</name>
    <dbReference type="NCBI Taxonomy" id="1802681"/>
    <lineage>
        <taxon>Bacteria</taxon>
        <taxon>Candidatus Yanofskyibacteriota</taxon>
    </lineage>
</organism>
<reference evidence="7 8" key="1">
    <citation type="journal article" date="2016" name="Nat. Commun.">
        <title>Thousands of microbial genomes shed light on interconnected biogeochemical processes in an aquifer system.</title>
        <authorList>
            <person name="Anantharaman K."/>
            <person name="Brown C.T."/>
            <person name="Hug L.A."/>
            <person name="Sharon I."/>
            <person name="Castelle C.J."/>
            <person name="Probst A.J."/>
            <person name="Thomas B.C."/>
            <person name="Singh A."/>
            <person name="Wilkins M.J."/>
            <person name="Karaoz U."/>
            <person name="Brodie E.L."/>
            <person name="Williams K.H."/>
            <person name="Hubbard S.S."/>
            <person name="Banfield J.F."/>
        </authorList>
    </citation>
    <scope>NUCLEOTIDE SEQUENCE [LARGE SCALE GENOMIC DNA]</scope>
</reference>
<dbReference type="InterPro" id="IPR023753">
    <property type="entry name" value="FAD/NAD-binding_dom"/>
</dbReference>
<dbReference type="PANTHER" id="PTHR42913:SF3">
    <property type="entry name" value="64 KDA MITOCHONDRIAL NADH DEHYDROGENASE (EUROFUNG)"/>
    <property type="match status" value="1"/>
</dbReference>
<evidence type="ECO:0000256" key="1">
    <source>
        <dbReference type="ARBA" id="ARBA00001974"/>
    </source>
</evidence>
<sequence>MTNQNLKILILGGGFGGVRCALDLERKIGNESAITLVDKKSYHLFVPALYEVASAYGVKRDPFAIRLKKTICIPYLDIFSGKKVNFIQAEVSAIDLENKKVATRGGEILGYDYLVIALGGQADDFDIPGVREYAFQFKDLEDALLLNKKIDELTKEVAEGRRERPIKIAVVGAGFTGIEIAAEFACCVKKFSRICGIKERCERVILLEAGPRILPAASDGERNVILKRLTRLGIEVLEGAAAEEIGSSYIKLKNGKHLDIDLVIWAAGIRFPDLLERTPALPLTEKPARGGSASGGKKIKVNNGLELVGVPGVFAVGDNTEFTDPKTNKPVSALAYVAVDQGKIAAKNILRLLDPAPFEQHFFGSFWLQLLKRCGVDNKKVVEYNPFYSVWIAPIGGKYAFAHLWGEFNVKGFLGWALREAVDFKYMLSILSVRKAISIMWQEITLFTKND</sequence>
<dbReference type="InterPro" id="IPR051169">
    <property type="entry name" value="NADH-Q_oxidoreductase"/>
</dbReference>
<dbReference type="SUPFAM" id="SSF51905">
    <property type="entry name" value="FAD/NAD(P)-binding domain"/>
    <property type="match status" value="1"/>
</dbReference>
<comment type="caution">
    <text evidence="7">The sequence shown here is derived from an EMBL/GenBank/DDBJ whole genome shotgun (WGS) entry which is preliminary data.</text>
</comment>
<dbReference type="AlphaFoldDB" id="A0A1F8FKR6"/>
<evidence type="ECO:0000256" key="3">
    <source>
        <dbReference type="ARBA" id="ARBA00022630"/>
    </source>
</evidence>
<evidence type="ECO:0000313" key="8">
    <source>
        <dbReference type="Proteomes" id="UP000176581"/>
    </source>
</evidence>
<dbReference type="EMBL" id="MGJV01000037">
    <property type="protein sequence ID" value="OGN13705.1"/>
    <property type="molecule type" value="Genomic_DNA"/>
</dbReference>
<dbReference type="GO" id="GO:0003955">
    <property type="term" value="F:NAD(P)H dehydrogenase (quinone) activity"/>
    <property type="evidence" value="ECO:0007669"/>
    <property type="project" value="TreeGrafter"/>
</dbReference>
<dbReference type="PANTHER" id="PTHR42913">
    <property type="entry name" value="APOPTOSIS-INDUCING FACTOR 1"/>
    <property type="match status" value="1"/>
</dbReference>
<keyword evidence="5" id="KW-0560">Oxidoreductase</keyword>